<dbReference type="Gene3D" id="3.40.50.1820">
    <property type="entry name" value="alpha/beta hydrolase"/>
    <property type="match status" value="1"/>
</dbReference>
<sequence length="342" mass="36919">MHITRRTLAGQMALWGAAAGIPATIPKHATAQPRASGMYDLRDVSFPSGLETLAGKFFLPAGEGSHPAVAIMGPVAFVKEQSPVQYATRLAQQGLAVLIFDPRNHGASSGEPRRFESGEAKIEDLRAAVDFLTEQDGIDPSQLHLLGICQGVNWAIEAAAQDERIASLGIVAGHYLTPDTAIMYLGEAASVEARMNRSTAAAAKFSETGTVDYIPIVGSPEALLTATAVAEWYLPWDNEAPWFLHRGGWENRITAMSEAGIWGWQISDAASRLSLPVLMVHGDKAASGPDIPKRIYQQIPSAHKALHWIDGANQLQFYEDPLTIDRVIAALGPYFRGEQISL</sequence>
<dbReference type="PROSITE" id="PS51318">
    <property type="entry name" value="TAT"/>
    <property type="match status" value="1"/>
</dbReference>
<evidence type="ECO:0000313" key="3">
    <source>
        <dbReference type="Proteomes" id="UP000193778"/>
    </source>
</evidence>
<evidence type="ECO:0000313" key="2">
    <source>
        <dbReference type="EMBL" id="SLN33810.1"/>
    </source>
</evidence>
<dbReference type="Gene3D" id="1.10.10.800">
    <property type="match status" value="1"/>
</dbReference>
<keyword evidence="2" id="KW-0378">Hydrolase</keyword>
<keyword evidence="3" id="KW-1185">Reference proteome</keyword>
<feature type="domain" description="Serine aminopeptidase S33" evidence="1">
    <location>
        <begin position="86"/>
        <end position="312"/>
    </location>
</feature>
<dbReference type="AlphaFoldDB" id="A0A1X6YX46"/>
<dbReference type="InterPro" id="IPR051411">
    <property type="entry name" value="Polyketide_trans_af380"/>
</dbReference>
<dbReference type="InterPro" id="IPR029058">
    <property type="entry name" value="AB_hydrolase_fold"/>
</dbReference>
<reference evidence="3" key="1">
    <citation type="submission" date="2017-03" db="EMBL/GenBank/DDBJ databases">
        <authorList>
            <person name="Rodrigo-Torres L."/>
            <person name="Arahal R.D."/>
            <person name="Lucena T."/>
        </authorList>
    </citation>
    <scope>NUCLEOTIDE SEQUENCE [LARGE SCALE GENOMIC DNA]</scope>
    <source>
        <strain evidence="3">CECT 8411</strain>
    </source>
</reference>
<name>A0A1X6YX46_9RHOB</name>
<protein>
    <submittedName>
        <fullName evidence="2">Alpha/beta hydrolase family protein</fullName>
    </submittedName>
</protein>
<organism evidence="2 3">
    <name type="scientific">Ruegeria meonggei</name>
    <dbReference type="NCBI Taxonomy" id="1446476"/>
    <lineage>
        <taxon>Bacteria</taxon>
        <taxon>Pseudomonadati</taxon>
        <taxon>Pseudomonadota</taxon>
        <taxon>Alphaproteobacteria</taxon>
        <taxon>Rhodobacterales</taxon>
        <taxon>Roseobacteraceae</taxon>
        <taxon>Ruegeria</taxon>
    </lineage>
</organism>
<accession>A0A1X6YX46</accession>
<dbReference type="GO" id="GO:0016787">
    <property type="term" value="F:hydrolase activity"/>
    <property type="evidence" value="ECO:0007669"/>
    <property type="project" value="UniProtKB-KW"/>
</dbReference>
<evidence type="ECO:0000259" key="1">
    <source>
        <dbReference type="Pfam" id="PF12146"/>
    </source>
</evidence>
<dbReference type="PANTHER" id="PTHR47751">
    <property type="entry name" value="SUPERFAMILY HYDROLASE, PUTATIVE (AFU_ORTHOLOGUE AFUA_2G16580)-RELATED"/>
    <property type="match status" value="1"/>
</dbReference>
<dbReference type="InterPro" id="IPR022742">
    <property type="entry name" value="Hydrolase_4"/>
</dbReference>
<gene>
    <name evidence="2" type="ORF">RUM8411_01463</name>
</gene>
<dbReference type="EMBL" id="FWFP01000003">
    <property type="protein sequence ID" value="SLN33810.1"/>
    <property type="molecule type" value="Genomic_DNA"/>
</dbReference>
<dbReference type="SUPFAM" id="SSF53474">
    <property type="entry name" value="alpha/beta-Hydrolases"/>
    <property type="match status" value="1"/>
</dbReference>
<dbReference type="PANTHER" id="PTHR47751:SF1">
    <property type="entry name" value="SUPERFAMILY HYDROLASE, PUTATIVE (AFU_ORTHOLOGUE AFUA_2G16580)-RELATED"/>
    <property type="match status" value="1"/>
</dbReference>
<dbReference type="Proteomes" id="UP000193778">
    <property type="component" value="Unassembled WGS sequence"/>
</dbReference>
<proteinExistence type="predicted"/>
<dbReference type="InterPro" id="IPR006311">
    <property type="entry name" value="TAT_signal"/>
</dbReference>
<dbReference type="Pfam" id="PF12146">
    <property type="entry name" value="Hydrolase_4"/>
    <property type="match status" value="1"/>
</dbReference>